<dbReference type="Proteomes" id="UP000285875">
    <property type="component" value="Chromosome"/>
</dbReference>
<evidence type="ECO:0000256" key="1">
    <source>
        <dbReference type="ARBA" id="ARBA00010751"/>
    </source>
</evidence>
<feature type="compositionally biased region" description="Pro residues" evidence="2">
    <location>
        <begin position="23"/>
        <end position="37"/>
    </location>
</feature>
<dbReference type="PANTHER" id="PTHR34068:SF2">
    <property type="entry name" value="UPF0145 PROTEIN SCO3412"/>
    <property type="match status" value="1"/>
</dbReference>
<accession>A0A3Q9ULM5</accession>
<comment type="similarity">
    <text evidence="1">Belongs to the UPF0145 family.</text>
</comment>
<reference evidence="4" key="1">
    <citation type="submission" date="2017-12" db="EMBL/GenBank/DDBJ databases">
        <title>Whole genome sequencing of Acidipropionibacterium jensenii strains JS279 and JS280.</title>
        <authorList>
            <person name="Deptula P."/>
            <person name="Laine P."/>
            <person name="Smolander O.-P."/>
            <person name="Paulin L."/>
            <person name="Auvinen P."/>
            <person name="Varmanen P."/>
        </authorList>
    </citation>
    <scope>NUCLEOTIDE SEQUENCE [LARGE SCALE GENOMIC DNA]</scope>
    <source>
        <strain evidence="4">JS280</strain>
    </source>
</reference>
<feature type="compositionally biased region" description="Pro residues" evidence="2">
    <location>
        <begin position="74"/>
        <end position="103"/>
    </location>
</feature>
<dbReference type="SUPFAM" id="SSF117782">
    <property type="entry name" value="YbjQ-like"/>
    <property type="match status" value="1"/>
</dbReference>
<sequence>MNSSRPPAQPPGWQQPSTGARPGPRPGPVPRPTPPTQRPDQSRRTPGVGASGVGASGVGASGPGNPGNPRASAYPPPQASAYPPPQPSAYPPPQPSAYPPPGGQPVTRTRPTSGQYRVQPGPPYPQTSGGATQQRSRSTTQAPAVPVPPMPLPEPVPITAGFPRHDIPVLTLDSFPGRQISGVLGAVEGCVTRSRELSPRADLSDILAVTRQDAVDAMVALALRVGADAVLGLRFDTSAISDGASEVCAYGTAVTLAPRST</sequence>
<dbReference type="AlphaFoldDB" id="A0A3Q9ULM5"/>
<evidence type="ECO:0000313" key="3">
    <source>
        <dbReference type="EMBL" id="AZZ40279.1"/>
    </source>
</evidence>
<feature type="compositionally biased region" description="Polar residues" evidence="2">
    <location>
        <begin position="106"/>
        <end position="116"/>
    </location>
</feature>
<proteinExistence type="inferred from homology"/>
<dbReference type="KEGG" id="aji:C0Z10_11590"/>
<dbReference type="InterPro" id="IPR002765">
    <property type="entry name" value="UPF0145_YbjQ-like"/>
</dbReference>
<evidence type="ECO:0000256" key="2">
    <source>
        <dbReference type="SAM" id="MobiDB-lite"/>
    </source>
</evidence>
<feature type="compositionally biased region" description="Gly residues" evidence="2">
    <location>
        <begin position="49"/>
        <end position="65"/>
    </location>
</feature>
<dbReference type="InterPro" id="IPR035439">
    <property type="entry name" value="UPF0145_dom_sf"/>
</dbReference>
<evidence type="ECO:0000313" key="4">
    <source>
        <dbReference type="Proteomes" id="UP000285875"/>
    </source>
</evidence>
<feature type="region of interest" description="Disordered" evidence="2">
    <location>
        <begin position="1"/>
        <end position="152"/>
    </location>
</feature>
<name>A0A3Q9ULM5_9ACTN</name>
<dbReference type="EMBL" id="CP025570">
    <property type="protein sequence ID" value="AZZ40279.1"/>
    <property type="molecule type" value="Genomic_DNA"/>
</dbReference>
<dbReference type="Pfam" id="PF01906">
    <property type="entry name" value="YbjQ_1"/>
    <property type="match status" value="1"/>
</dbReference>
<dbReference type="Gene3D" id="3.30.110.70">
    <property type="entry name" value="Hypothetical protein apc22750. Chain B"/>
    <property type="match status" value="1"/>
</dbReference>
<protein>
    <submittedName>
        <fullName evidence="3">Uncharacterized protein</fullName>
    </submittedName>
</protein>
<dbReference type="PANTHER" id="PTHR34068">
    <property type="entry name" value="UPF0145 PROTEIN YBJQ"/>
    <property type="match status" value="1"/>
</dbReference>
<feature type="compositionally biased region" description="Polar residues" evidence="2">
    <location>
        <begin position="126"/>
        <end position="142"/>
    </location>
</feature>
<organism evidence="3 4">
    <name type="scientific">Acidipropionibacterium jensenii</name>
    <dbReference type="NCBI Taxonomy" id="1749"/>
    <lineage>
        <taxon>Bacteria</taxon>
        <taxon>Bacillati</taxon>
        <taxon>Actinomycetota</taxon>
        <taxon>Actinomycetes</taxon>
        <taxon>Propionibacteriales</taxon>
        <taxon>Propionibacteriaceae</taxon>
        <taxon>Acidipropionibacterium</taxon>
    </lineage>
</organism>
<gene>
    <name evidence="3" type="ORF">C0Z10_11590</name>
</gene>